<comment type="caution">
    <text evidence="1">The sequence shown here is derived from an EMBL/GenBank/DDBJ whole genome shotgun (WGS) entry which is preliminary data.</text>
</comment>
<protein>
    <recommendedName>
        <fullName evidence="3">Cupin domain-containing protein</fullName>
    </recommendedName>
</protein>
<dbReference type="AlphaFoldDB" id="A0A939SR04"/>
<name>A0A939SR04_PRORE</name>
<dbReference type="Proteomes" id="UP000664477">
    <property type="component" value="Unassembled WGS sequence"/>
</dbReference>
<evidence type="ECO:0000313" key="2">
    <source>
        <dbReference type="Proteomes" id="UP000664477"/>
    </source>
</evidence>
<evidence type="ECO:0008006" key="3">
    <source>
        <dbReference type="Google" id="ProtNLM"/>
    </source>
</evidence>
<dbReference type="EMBL" id="JAGETQ010000006">
    <property type="protein sequence ID" value="MBO1915793.1"/>
    <property type="molecule type" value="Genomic_DNA"/>
</dbReference>
<organism evidence="1 2">
    <name type="scientific">Providencia rettgeri</name>
    <dbReference type="NCBI Taxonomy" id="587"/>
    <lineage>
        <taxon>Bacteria</taxon>
        <taxon>Pseudomonadati</taxon>
        <taxon>Pseudomonadota</taxon>
        <taxon>Gammaproteobacteria</taxon>
        <taxon>Enterobacterales</taxon>
        <taxon>Morganellaceae</taxon>
        <taxon>Providencia</taxon>
    </lineage>
</organism>
<reference evidence="1" key="1">
    <citation type="submission" date="2021-03" db="EMBL/GenBank/DDBJ databases">
        <title>Molecular epidemiology and mechanisms of colistin and carbapenem resistance in Enterobacteriaceae from clinical isolates, the environment and porcine samples in Pretoria, South Africa.</title>
        <authorList>
            <person name="Bogoshi D."/>
            <person name="Mbelle N.M."/>
            <person name="Naidoo V."/>
            <person name="Osei Sekyere J."/>
        </authorList>
    </citation>
    <scope>NUCLEOTIDE SEQUENCE</scope>
    <source>
        <strain evidence="1">C052</strain>
    </source>
</reference>
<evidence type="ECO:0000313" key="1">
    <source>
        <dbReference type="EMBL" id="MBO1915793.1"/>
    </source>
</evidence>
<sequence length="50" mass="5851">MDYPITCGDLFYINAEDCHGYHSVNNLKLVNVLYKPNEFSLKNLLKSMFH</sequence>
<proteinExistence type="predicted"/>
<accession>A0A939SR04</accession>
<gene>
    <name evidence="1" type="ORF">J4727_01995</name>
</gene>